<dbReference type="Proteomes" id="UP001307889">
    <property type="component" value="Chromosome 1"/>
</dbReference>
<dbReference type="Pfam" id="PF00379">
    <property type="entry name" value="Chitin_bind_4"/>
    <property type="match status" value="2"/>
</dbReference>
<evidence type="ECO:0000313" key="4">
    <source>
        <dbReference type="Proteomes" id="UP001307889"/>
    </source>
</evidence>
<evidence type="ECO:0000256" key="1">
    <source>
        <dbReference type="PROSITE-ProRule" id="PRU00497"/>
    </source>
</evidence>
<feature type="region of interest" description="Disordered" evidence="2">
    <location>
        <begin position="85"/>
        <end position="106"/>
    </location>
</feature>
<feature type="region of interest" description="Disordered" evidence="2">
    <location>
        <begin position="786"/>
        <end position="846"/>
    </location>
</feature>
<keyword evidence="1" id="KW-0193">Cuticle</keyword>
<feature type="compositionally biased region" description="Basic and acidic residues" evidence="2">
    <location>
        <begin position="786"/>
        <end position="799"/>
    </location>
</feature>
<gene>
    <name evidence="3" type="ORF">NTJ_01847</name>
</gene>
<protein>
    <submittedName>
        <fullName evidence="3">Insect cuticle protein</fullName>
    </submittedName>
</protein>
<feature type="region of interest" description="Disordered" evidence="2">
    <location>
        <begin position="384"/>
        <end position="405"/>
    </location>
</feature>
<dbReference type="PROSITE" id="PS51155">
    <property type="entry name" value="CHIT_BIND_RR_2"/>
    <property type="match status" value="1"/>
</dbReference>
<sequence>MVLYETILNEREAENKQDFLEHLRNLDCKRQFCTSYPKRRAVEQINGNCPWGFSSHNPGQILFMVGMGKRAISAEIPLGCANAPHARRQRGASAGPTPTSAKNVPDGSPVNYWFKTGVVDEGRGFMQGRAETKQGDQVVGSYEYSDGHVKVKVVYTADERGYRVVKEERVTLKPFIKNEIPFKKSNDKRRPVSSKHRNKDPYKSTHKVKNIADGKYSSSYAAESSQGLVLANLEGYDVKMSTDHLTGFSQQGFSSQAASEIYRDETFFNNAPRFRDASEFDSAPSASDSVLVSFEGLQPNQHGFMIVNPQYSRRQQVNNQQLTNSQKETVRRQEDFVRGVLETNKARINQQNQQSGVRATQPTFTQPFGTQNRGNANFQKPANFQGQQSQPLTPTNNFQRPNSRPAVNIANRPLVDQRGFFQQELVFNQPDLIIQRTTPSPFLQTNDFASFQQPATVQNNQPTFNEPTLEEQPFSRIPSFSFREASTSRPDTTQDFSNFGQVIDSTKTNSRRPDSARISEGQINQFLQKTQTNSELRRPSFTIKSPARERPVHSEREKHITRQRVNFVSLEQTTVAPPPPPPPPPKIDFQDLPNGEDEESKFISQVNQNTASFVTNSGAASVSQDEAGIFEQVLPQQGPTDFQKPLVVEVGARTSGAENKRKKIVGHRTRRPSQQKTVQSSFDDLTVLPLPTPPTFDRPSQRFQSSQEIGEDDVDVELEAKKQAESAKYSFASAVSDTVNDNSQVRKEVRDGLKVSGLYSYSDGFFKRTVFYEADENGYRVVKEESEPIGHGPEFHPDGEIEVNSQQSGSSLRYKIRGDQLRPRKTSKGRESNYRTDDGDRESLPE</sequence>
<feature type="compositionally biased region" description="Basic and acidic residues" evidence="2">
    <location>
        <begin position="816"/>
        <end position="846"/>
    </location>
</feature>
<name>A0ABN7ADV5_9HEMI</name>
<feature type="region of interest" description="Disordered" evidence="2">
    <location>
        <begin position="183"/>
        <end position="203"/>
    </location>
</feature>
<feature type="compositionally biased region" description="Basic residues" evidence="2">
    <location>
        <begin position="191"/>
        <end position="203"/>
    </location>
</feature>
<feature type="region of interest" description="Disordered" evidence="2">
    <location>
        <begin position="692"/>
        <end position="711"/>
    </location>
</feature>
<reference evidence="3 4" key="1">
    <citation type="submission" date="2023-09" db="EMBL/GenBank/DDBJ databases">
        <title>Nesidiocoris tenuis whole genome shotgun sequence.</title>
        <authorList>
            <person name="Shibata T."/>
            <person name="Shimoda M."/>
            <person name="Kobayashi T."/>
            <person name="Uehara T."/>
        </authorList>
    </citation>
    <scope>NUCLEOTIDE SEQUENCE [LARGE SCALE GENOMIC DNA]</scope>
    <source>
        <strain evidence="3 4">Japan</strain>
    </source>
</reference>
<organism evidence="3 4">
    <name type="scientific">Nesidiocoris tenuis</name>
    <dbReference type="NCBI Taxonomy" id="355587"/>
    <lineage>
        <taxon>Eukaryota</taxon>
        <taxon>Metazoa</taxon>
        <taxon>Ecdysozoa</taxon>
        <taxon>Arthropoda</taxon>
        <taxon>Hexapoda</taxon>
        <taxon>Insecta</taxon>
        <taxon>Pterygota</taxon>
        <taxon>Neoptera</taxon>
        <taxon>Paraneoptera</taxon>
        <taxon>Hemiptera</taxon>
        <taxon>Heteroptera</taxon>
        <taxon>Panheteroptera</taxon>
        <taxon>Cimicomorpha</taxon>
        <taxon>Miridae</taxon>
        <taxon>Dicyphina</taxon>
        <taxon>Nesidiocoris</taxon>
    </lineage>
</organism>
<evidence type="ECO:0000313" key="3">
    <source>
        <dbReference type="EMBL" id="BES89040.1"/>
    </source>
</evidence>
<proteinExistence type="predicted"/>
<keyword evidence="4" id="KW-1185">Reference proteome</keyword>
<feature type="compositionally biased region" description="Polar residues" evidence="2">
    <location>
        <begin position="384"/>
        <end position="402"/>
    </location>
</feature>
<dbReference type="EMBL" id="AP028909">
    <property type="protein sequence ID" value="BES89040.1"/>
    <property type="molecule type" value="Genomic_DNA"/>
</dbReference>
<dbReference type="InterPro" id="IPR000618">
    <property type="entry name" value="Insect_cuticle"/>
</dbReference>
<evidence type="ECO:0000256" key="2">
    <source>
        <dbReference type="SAM" id="MobiDB-lite"/>
    </source>
</evidence>
<accession>A0ABN7ADV5</accession>